<feature type="region of interest" description="Disordered" evidence="4">
    <location>
        <begin position="1"/>
        <end position="38"/>
    </location>
</feature>
<accession>A0AB40B6U2</accession>
<feature type="region of interest" description="Disordered" evidence="4">
    <location>
        <begin position="173"/>
        <end position="194"/>
    </location>
</feature>
<dbReference type="PANTHER" id="PTHR33388:SF18">
    <property type="entry name" value="PROTEIN SPEAR1"/>
    <property type="match status" value="1"/>
</dbReference>
<keyword evidence="5" id="KW-1185">Reference proteome</keyword>
<evidence type="ECO:0000313" key="5">
    <source>
        <dbReference type="Proteomes" id="UP001515500"/>
    </source>
</evidence>
<dbReference type="Proteomes" id="UP001515500">
    <property type="component" value="Chromosome 4"/>
</dbReference>
<organism evidence="5 6">
    <name type="scientific">Dioscorea cayennensis subsp. rotundata</name>
    <name type="common">White Guinea yam</name>
    <name type="synonym">Dioscorea rotundata</name>
    <dbReference type="NCBI Taxonomy" id="55577"/>
    <lineage>
        <taxon>Eukaryota</taxon>
        <taxon>Viridiplantae</taxon>
        <taxon>Streptophyta</taxon>
        <taxon>Embryophyta</taxon>
        <taxon>Tracheophyta</taxon>
        <taxon>Spermatophyta</taxon>
        <taxon>Magnoliopsida</taxon>
        <taxon>Liliopsida</taxon>
        <taxon>Dioscoreales</taxon>
        <taxon>Dioscoreaceae</taxon>
        <taxon>Dioscorea</taxon>
    </lineage>
</organism>
<dbReference type="GeneID" id="120259376"/>
<sequence>MDRHFRELGLGNGRSGSSRKGKKSSSDKPKQPQRGLGVAQLEKIRLHSQMAAAYLPSLQSPPFCSNLNKEGDHISEDVACSQSFYSNSTSSSSFLGLHPNHMMAFGDDERNDIRYREFPATPSASSLSNNSNFFLPPSFAQETVTLPLLEDNIEDSVQWKTWQERHWSMMRTVNQNPDSSSDSQELDLDLKLSL</sequence>
<keyword evidence="2" id="KW-0805">Transcription regulation</keyword>
<evidence type="ECO:0000313" key="6">
    <source>
        <dbReference type="RefSeq" id="XP_039122901.1"/>
    </source>
</evidence>
<dbReference type="InterPro" id="IPR040356">
    <property type="entry name" value="SPEAR"/>
</dbReference>
<evidence type="ECO:0000256" key="2">
    <source>
        <dbReference type="ARBA" id="ARBA00023015"/>
    </source>
</evidence>
<evidence type="ECO:0000256" key="4">
    <source>
        <dbReference type="SAM" id="MobiDB-lite"/>
    </source>
</evidence>
<keyword evidence="3" id="KW-0804">Transcription</keyword>
<reference evidence="6" key="1">
    <citation type="submission" date="2025-08" db="UniProtKB">
        <authorList>
            <consortium name="RefSeq"/>
        </authorList>
    </citation>
    <scope>IDENTIFICATION</scope>
</reference>
<evidence type="ECO:0000256" key="1">
    <source>
        <dbReference type="ARBA" id="ARBA00022491"/>
    </source>
</evidence>
<protein>
    <submittedName>
        <fullName evidence="6">Protein SPEAR1-like</fullName>
    </submittedName>
</protein>
<dbReference type="RefSeq" id="XP_039122901.1">
    <property type="nucleotide sequence ID" value="XM_039266967.1"/>
</dbReference>
<evidence type="ECO:0000256" key="3">
    <source>
        <dbReference type="ARBA" id="ARBA00023163"/>
    </source>
</evidence>
<dbReference type="AlphaFoldDB" id="A0AB40B6U2"/>
<name>A0AB40B6U2_DIOCR</name>
<dbReference type="GO" id="GO:0003700">
    <property type="term" value="F:DNA-binding transcription factor activity"/>
    <property type="evidence" value="ECO:0007669"/>
    <property type="project" value="InterPro"/>
</dbReference>
<proteinExistence type="predicted"/>
<gene>
    <name evidence="6" type="primary">LOC120259376</name>
</gene>
<keyword evidence="1" id="KW-0678">Repressor</keyword>
<dbReference type="PANTHER" id="PTHR33388">
    <property type="entry name" value="OS01G0212500 PROTEIN"/>
    <property type="match status" value="1"/>
</dbReference>